<evidence type="ECO:0000256" key="7">
    <source>
        <dbReference type="ARBA" id="ARBA00023180"/>
    </source>
</evidence>
<evidence type="ECO:0000256" key="2">
    <source>
        <dbReference type="ARBA" id="ARBA00022692"/>
    </source>
</evidence>
<comment type="caution">
    <text evidence="8">The sequence shown here is derived from an EMBL/GenBank/DDBJ whole genome shotgun (WGS) entry which is preliminary data.</text>
</comment>
<dbReference type="Pfam" id="PF00560">
    <property type="entry name" value="LRR_1"/>
    <property type="match status" value="2"/>
</dbReference>
<dbReference type="PANTHER" id="PTHR48061">
    <property type="entry name" value="LEUCINE-RICH REPEAT RECEPTOR PROTEIN KINASE EMS1-LIKE-RELATED"/>
    <property type="match status" value="1"/>
</dbReference>
<evidence type="ECO:0000256" key="4">
    <source>
        <dbReference type="ARBA" id="ARBA00022989"/>
    </source>
</evidence>
<dbReference type="InterPro" id="IPR046956">
    <property type="entry name" value="RLP23-like"/>
</dbReference>
<keyword evidence="7" id="KW-0325">Glycoprotein</keyword>
<keyword evidence="5" id="KW-0472">Membrane</keyword>
<comment type="subcellular location">
    <subcellularLocation>
        <location evidence="1">Membrane</location>
        <topology evidence="1">Single-pass type I membrane protein</topology>
    </subcellularLocation>
</comment>
<evidence type="ECO:0000256" key="1">
    <source>
        <dbReference type="ARBA" id="ARBA00004479"/>
    </source>
</evidence>
<proteinExistence type="predicted"/>
<dbReference type="InterPro" id="IPR001611">
    <property type="entry name" value="Leu-rich_rpt"/>
</dbReference>
<organism evidence="8 9">
    <name type="scientific">Cannabis sativa</name>
    <name type="common">Hemp</name>
    <name type="synonym">Marijuana</name>
    <dbReference type="NCBI Taxonomy" id="3483"/>
    <lineage>
        <taxon>Eukaryota</taxon>
        <taxon>Viridiplantae</taxon>
        <taxon>Streptophyta</taxon>
        <taxon>Embryophyta</taxon>
        <taxon>Tracheophyta</taxon>
        <taxon>Spermatophyta</taxon>
        <taxon>Magnoliopsida</taxon>
        <taxon>eudicotyledons</taxon>
        <taxon>Gunneridae</taxon>
        <taxon>Pentapetalae</taxon>
        <taxon>rosids</taxon>
        <taxon>fabids</taxon>
        <taxon>Rosales</taxon>
        <taxon>Cannabaceae</taxon>
        <taxon>Cannabis</taxon>
    </lineage>
</organism>
<sequence>MHLLEIGLQFHMKDLQMPIVFGFLDKQFMAPQGDLIKWEDVNFFIVPSSAVPYPTAVTPWSNCVPHSPVKTPLEYNWNSEPPASIATEIGWLATAFSKDFSLLAGTSSCDHTEPSTAHVVLTLKHRSMFDIATERAIWLKLRLRLDKCLSLNHTTIKLVEDMSKLEELHLDDVNLSSTLPKSMQNLSSLISLSLSSCRLYGEFPQYIFHLPNIQAIDVSANENLSGFLPVNFCSGSKLKSLNLSLVSSLDLRFNNFNGQFPSALYNI</sequence>
<dbReference type="Gene3D" id="3.80.10.10">
    <property type="entry name" value="Ribonuclease Inhibitor"/>
    <property type="match status" value="1"/>
</dbReference>
<accession>A0A7J6H7L1</accession>
<dbReference type="SUPFAM" id="SSF52058">
    <property type="entry name" value="L domain-like"/>
    <property type="match status" value="1"/>
</dbReference>
<evidence type="ECO:0000256" key="3">
    <source>
        <dbReference type="ARBA" id="ARBA00022729"/>
    </source>
</evidence>
<dbReference type="AlphaFoldDB" id="A0A7J6H7L1"/>
<evidence type="ECO:0000313" key="8">
    <source>
        <dbReference type="EMBL" id="KAF4391244.1"/>
    </source>
</evidence>
<evidence type="ECO:0000313" key="9">
    <source>
        <dbReference type="Proteomes" id="UP000583929"/>
    </source>
</evidence>
<evidence type="ECO:0000256" key="5">
    <source>
        <dbReference type="ARBA" id="ARBA00023136"/>
    </source>
</evidence>
<protein>
    <submittedName>
        <fullName evidence="8">Uncharacterized protein</fullName>
    </submittedName>
</protein>
<dbReference type="InterPro" id="IPR032675">
    <property type="entry name" value="LRR_dom_sf"/>
</dbReference>
<dbReference type="PANTHER" id="PTHR48061:SF12">
    <property type="entry name" value="DISEASE RESISTANCE LIKE PROTEIN"/>
    <property type="match status" value="1"/>
</dbReference>
<keyword evidence="6" id="KW-0675">Receptor</keyword>
<gene>
    <name evidence="8" type="ORF">G4B88_016554</name>
</gene>
<keyword evidence="4" id="KW-1133">Transmembrane helix</keyword>
<reference evidence="8 9" key="1">
    <citation type="journal article" date="2020" name="bioRxiv">
        <title>Sequence and annotation of 42 cannabis genomes reveals extensive copy number variation in cannabinoid synthesis and pathogen resistance genes.</title>
        <authorList>
            <person name="Mckernan K.J."/>
            <person name="Helbert Y."/>
            <person name="Kane L.T."/>
            <person name="Ebling H."/>
            <person name="Zhang L."/>
            <person name="Liu B."/>
            <person name="Eaton Z."/>
            <person name="Mclaughlin S."/>
            <person name="Kingan S."/>
            <person name="Baybayan P."/>
            <person name="Concepcion G."/>
            <person name="Jordan M."/>
            <person name="Riva A."/>
            <person name="Barbazuk W."/>
            <person name="Harkins T."/>
        </authorList>
    </citation>
    <scope>NUCLEOTIDE SEQUENCE [LARGE SCALE GENOMIC DNA]</scope>
    <source>
        <strain evidence="9">cv. Jamaican Lion 4</strain>
        <tissue evidence="8">Leaf</tissue>
    </source>
</reference>
<dbReference type="GO" id="GO:0016020">
    <property type="term" value="C:membrane"/>
    <property type="evidence" value="ECO:0007669"/>
    <property type="project" value="UniProtKB-SubCell"/>
</dbReference>
<keyword evidence="9" id="KW-1185">Reference proteome</keyword>
<keyword evidence="3" id="KW-0732">Signal</keyword>
<keyword evidence="2" id="KW-0812">Transmembrane</keyword>
<dbReference type="EMBL" id="JAATIQ010000060">
    <property type="protein sequence ID" value="KAF4391244.1"/>
    <property type="molecule type" value="Genomic_DNA"/>
</dbReference>
<evidence type="ECO:0000256" key="6">
    <source>
        <dbReference type="ARBA" id="ARBA00023170"/>
    </source>
</evidence>
<name>A0A7J6H7L1_CANSA</name>
<dbReference type="Proteomes" id="UP000583929">
    <property type="component" value="Unassembled WGS sequence"/>
</dbReference>